<protein>
    <submittedName>
        <fullName evidence="2">ATPase</fullName>
    </submittedName>
</protein>
<dbReference type="SUPFAM" id="SSF52540">
    <property type="entry name" value="P-loop containing nucleoside triphosphate hydrolases"/>
    <property type="match status" value="1"/>
</dbReference>
<sequence>MQYRRSIEKTIDGWIGKGKILIIYGPRQVGKTTLVKSILSRYGKPQDYFNCEILGVQQALQKQDPQGLYSLFGKSQFVVLDEAQKISNIGLILKIFHDTYPKVQIIATGSSSFDLSNKISEPLTGRALEFTLFPLSLQELNQSHSRLDLQGKLESLLRFGSYPEIINNSEKVAKVLLDNITSKYLFQDVLEHEQIKKSTLLINLVQLLALQIGNEVSMNELAVTLSTGRKTIERYLDLLEKAFVILRLRSFSRNLRKEIGKKQKIYFYDLGIRNSLIARYNPLHLRDDVGALWENYIIIERLKYLRYNQISSNTFFWRTHDQKEIDYVEESNGKLHGYELKWNKDTFKKPQEFLDTYMNSDVRLINKDNFYDFLLGRAKGVK</sequence>
<evidence type="ECO:0000259" key="1">
    <source>
        <dbReference type="SMART" id="SM00382"/>
    </source>
</evidence>
<dbReference type="Gene3D" id="3.40.50.300">
    <property type="entry name" value="P-loop containing nucleotide triphosphate hydrolases"/>
    <property type="match status" value="1"/>
</dbReference>
<dbReference type="InterPro" id="IPR003593">
    <property type="entry name" value="AAA+_ATPase"/>
</dbReference>
<dbReference type="SMART" id="SM00382">
    <property type="entry name" value="AAA"/>
    <property type="match status" value="1"/>
</dbReference>
<proteinExistence type="predicted"/>
<dbReference type="InterPro" id="IPR027417">
    <property type="entry name" value="P-loop_NTPase"/>
</dbReference>
<evidence type="ECO:0000313" key="3">
    <source>
        <dbReference type="Proteomes" id="UP000230108"/>
    </source>
</evidence>
<evidence type="ECO:0000313" key="2">
    <source>
        <dbReference type="EMBL" id="PIY68719.1"/>
    </source>
</evidence>
<dbReference type="PANTHER" id="PTHR43566">
    <property type="entry name" value="CONSERVED PROTEIN"/>
    <property type="match status" value="1"/>
</dbReference>
<dbReference type="Proteomes" id="UP000230108">
    <property type="component" value="Unassembled WGS sequence"/>
</dbReference>
<gene>
    <name evidence="2" type="ORF">COY90_04435</name>
</gene>
<accession>A0A2M7QBW8</accession>
<dbReference type="PANTHER" id="PTHR43566:SF1">
    <property type="entry name" value="AAA+ ATPASE DOMAIN-CONTAINING PROTEIN"/>
    <property type="match status" value="1"/>
</dbReference>
<dbReference type="AlphaFoldDB" id="A0A2M7QBW8"/>
<dbReference type="InterPro" id="IPR041682">
    <property type="entry name" value="AAA_14"/>
</dbReference>
<dbReference type="Pfam" id="PF13173">
    <property type="entry name" value="AAA_14"/>
    <property type="match status" value="1"/>
</dbReference>
<dbReference type="InterPro" id="IPR025420">
    <property type="entry name" value="DUF4143"/>
</dbReference>
<feature type="domain" description="AAA+ ATPase" evidence="1">
    <location>
        <begin position="17"/>
        <end position="134"/>
    </location>
</feature>
<name>A0A2M7QBW8_9BACT</name>
<dbReference type="EMBL" id="PFLF01000094">
    <property type="protein sequence ID" value="PIY68719.1"/>
    <property type="molecule type" value="Genomic_DNA"/>
</dbReference>
<comment type="caution">
    <text evidence="2">The sequence shown here is derived from an EMBL/GenBank/DDBJ whole genome shotgun (WGS) entry which is preliminary data.</text>
</comment>
<organism evidence="2 3">
    <name type="scientific">Candidatus Roizmanbacteria bacterium CG_4_10_14_0_8_um_filter_39_9</name>
    <dbReference type="NCBI Taxonomy" id="1974829"/>
    <lineage>
        <taxon>Bacteria</taxon>
        <taxon>Candidatus Roizmaniibacteriota</taxon>
    </lineage>
</organism>
<dbReference type="Pfam" id="PF13635">
    <property type="entry name" value="DUF4143"/>
    <property type="match status" value="1"/>
</dbReference>
<reference evidence="3" key="1">
    <citation type="submission" date="2017-09" db="EMBL/GenBank/DDBJ databases">
        <title>Depth-based differentiation of microbial function through sediment-hosted aquifers and enrichment of novel symbionts in the deep terrestrial subsurface.</title>
        <authorList>
            <person name="Probst A.J."/>
            <person name="Ladd B."/>
            <person name="Jarett J.K."/>
            <person name="Geller-Mcgrath D.E."/>
            <person name="Sieber C.M.K."/>
            <person name="Emerson J.B."/>
            <person name="Anantharaman K."/>
            <person name="Thomas B.C."/>
            <person name="Malmstrom R."/>
            <person name="Stieglmeier M."/>
            <person name="Klingl A."/>
            <person name="Woyke T."/>
            <person name="Ryan C.M."/>
            <person name="Banfield J.F."/>
        </authorList>
    </citation>
    <scope>NUCLEOTIDE SEQUENCE [LARGE SCALE GENOMIC DNA]</scope>
</reference>